<name>A0AAD5KLG0_9CRUS</name>
<proteinExistence type="predicted"/>
<reference evidence="1 2" key="1">
    <citation type="submission" date="2022-05" db="EMBL/GenBank/DDBJ databases">
        <title>A multi-omics perspective on studying reproductive biology in Daphnia sinensis.</title>
        <authorList>
            <person name="Jia J."/>
        </authorList>
    </citation>
    <scope>NUCLEOTIDE SEQUENCE [LARGE SCALE GENOMIC DNA]</scope>
    <source>
        <strain evidence="1 2">WSL</strain>
    </source>
</reference>
<gene>
    <name evidence="1" type="ORF">GHT06_019922</name>
</gene>
<dbReference type="AlphaFoldDB" id="A0AAD5KLG0"/>
<keyword evidence="2" id="KW-1185">Reference proteome</keyword>
<organism evidence="1 2">
    <name type="scientific">Daphnia sinensis</name>
    <dbReference type="NCBI Taxonomy" id="1820382"/>
    <lineage>
        <taxon>Eukaryota</taxon>
        <taxon>Metazoa</taxon>
        <taxon>Ecdysozoa</taxon>
        <taxon>Arthropoda</taxon>
        <taxon>Crustacea</taxon>
        <taxon>Branchiopoda</taxon>
        <taxon>Diplostraca</taxon>
        <taxon>Cladocera</taxon>
        <taxon>Anomopoda</taxon>
        <taxon>Daphniidae</taxon>
        <taxon>Daphnia</taxon>
        <taxon>Daphnia similis group</taxon>
    </lineage>
</organism>
<evidence type="ECO:0000313" key="2">
    <source>
        <dbReference type="Proteomes" id="UP000820818"/>
    </source>
</evidence>
<accession>A0AAD5KLG0</accession>
<evidence type="ECO:0000313" key="1">
    <source>
        <dbReference type="EMBL" id="KAI9554649.1"/>
    </source>
</evidence>
<comment type="caution">
    <text evidence="1">The sequence shown here is derived from an EMBL/GenBank/DDBJ whole genome shotgun (WGS) entry which is preliminary data.</text>
</comment>
<sequence length="135" mass="15592">MKNRLIEILRQNITQCLRLRVPENNSYNEIGARESFIHKIAAIRLFYLEQLGMSFSRKGNTACLPLVTKCWAPYQCWREDEMGNLSGTCLKTKIEVLILCTCSRGLSLRTRMGSGKTTHADHLHSHHILHLWKLL</sequence>
<dbReference type="EMBL" id="WJBH02000008">
    <property type="protein sequence ID" value="KAI9554649.1"/>
    <property type="molecule type" value="Genomic_DNA"/>
</dbReference>
<protein>
    <submittedName>
        <fullName evidence="1">Uncharacterized protein</fullName>
    </submittedName>
</protein>
<dbReference type="Proteomes" id="UP000820818">
    <property type="component" value="Linkage Group LG8"/>
</dbReference>